<name>A0A0N5AN17_9BILA</name>
<evidence type="ECO:0000259" key="9">
    <source>
        <dbReference type="Pfam" id="PF02826"/>
    </source>
</evidence>
<dbReference type="PANTHER" id="PTHR42938:SF22">
    <property type="entry name" value="D-3-PHOSPHOGLYCERATE DEHYDROGENASE"/>
    <property type="match status" value="1"/>
</dbReference>
<dbReference type="InterPro" id="IPR036291">
    <property type="entry name" value="NAD(P)-bd_dom_sf"/>
</dbReference>
<evidence type="ECO:0000256" key="3">
    <source>
        <dbReference type="ARBA" id="ARBA00022553"/>
    </source>
</evidence>
<dbReference type="AlphaFoldDB" id="A0A0N5AN17"/>
<comment type="subunit">
    <text evidence="2">Homotetramer.</text>
</comment>
<dbReference type="SUPFAM" id="SSF52283">
    <property type="entry name" value="Formate/glycerate dehydrogenase catalytic domain-like"/>
    <property type="match status" value="1"/>
</dbReference>
<dbReference type="Pfam" id="PF00389">
    <property type="entry name" value="2-Hacid_dh"/>
    <property type="match status" value="1"/>
</dbReference>
<evidence type="ECO:0000256" key="6">
    <source>
        <dbReference type="ARBA" id="ARBA00023027"/>
    </source>
</evidence>
<dbReference type="Pfam" id="PF02826">
    <property type="entry name" value="2-Hacid_dh_C"/>
    <property type="match status" value="1"/>
</dbReference>
<protein>
    <submittedName>
        <fullName evidence="11">D-3-phosphoglycerate dehydrogenase</fullName>
    </submittedName>
</protein>
<evidence type="ECO:0000256" key="4">
    <source>
        <dbReference type="ARBA" id="ARBA00022990"/>
    </source>
</evidence>
<dbReference type="CDD" id="cd12173">
    <property type="entry name" value="PGDH_4"/>
    <property type="match status" value="1"/>
</dbReference>
<keyword evidence="5 7" id="KW-0560">Oxidoreductase</keyword>
<dbReference type="InterPro" id="IPR006139">
    <property type="entry name" value="D-isomer_2_OHA_DH_cat_dom"/>
</dbReference>
<evidence type="ECO:0000313" key="11">
    <source>
        <dbReference type="WBParaSite" id="SMUV_0000599101-mRNA-1"/>
    </source>
</evidence>
<dbReference type="STRING" id="451379.A0A0N5AN17"/>
<comment type="similarity">
    <text evidence="1 7">Belongs to the D-isomer specific 2-hydroxyacid dehydrogenase family.</text>
</comment>
<evidence type="ECO:0000259" key="8">
    <source>
        <dbReference type="Pfam" id="PF00389"/>
    </source>
</evidence>
<dbReference type="FunFam" id="3.40.50.720:FF:000021">
    <property type="entry name" value="D-3-phosphoglycerate dehydrogenase"/>
    <property type="match status" value="1"/>
</dbReference>
<keyword evidence="4" id="KW-0007">Acetylation</keyword>
<accession>A0A0N5AN17</accession>
<dbReference type="GO" id="GO:0051287">
    <property type="term" value="F:NAD binding"/>
    <property type="evidence" value="ECO:0007669"/>
    <property type="project" value="InterPro"/>
</dbReference>
<keyword evidence="3" id="KW-0597">Phosphoprotein</keyword>
<evidence type="ECO:0000256" key="7">
    <source>
        <dbReference type="RuleBase" id="RU003719"/>
    </source>
</evidence>
<proteinExistence type="inferred from homology"/>
<organism evidence="10 11">
    <name type="scientific">Syphacia muris</name>
    <dbReference type="NCBI Taxonomy" id="451379"/>
    <lineage>
        <taxon>Eukaryota</taxon>
        <taxon>Metazoa</taxon>
        <taxon>Ecdysozoa</taxon>
        <taxon>Nematoda</taxon>
        <taxon>Chromadorea</taxon>
        <taxon>Rhabditida</taxon>
        <taxon>Spirurina</taxon>
        <taxon>Oxyuridomorpha</taxon>
        <taxon>Oxyuroidea</taxon>
        <taxon>Oxyuridae</taxon>
        <taxon>Syphacia</taxon>
    </lineage>
</organism>
<evidence type="ECO:0000256" key="5">
    <source>
        <dbReference type="ARBA" id="ARBA00023002"/>
    </source>
</evidence>
<dbReference type="InterPro" id="IPR006140">
    <property type="entry name" value="D-isomer_DH_NAD-bd"/>
</dbReference>
<dbReference type="Proteomes" id="UP000046393">
    <property type="component" value="Unplaced"/>
</dbReference>
<reference evidence="11" key="1">
    <citation type="submission" date="2017-02" db="UniProtKB">
        <authorList>
            <consortium name="WormBaseParasite"/>
        </authorList>
    </citation>
    <scope>IDENTIFICATION</scope>
</reference>
<dbReference type="SUPFAM" id="SSF51735">
    <property type="entry name" value="NAD(P)-binding Rossmann-fold domains"/>
    <property type="match status" value="1"/>
</dbReference>
<keyword evidence="10" id="KW-1185">Reference proteome</keyword>
<dbReference type="GO" id="GO:0004617">
    <property type="term" value="F:phosphoglycerate dehydrogenase activity"/>
    <property type="evidence" value="ECO:0007669"/>
    <property type="project" value="TreeGrafter"/>
</dbReference>
<keyword evidence="6" id="KW-0520">NAD</keyword>
<dbReference type="PANTHER" id="PTHR42938">
    <property type="entry name" value="FORMATE DEHYDROGENASE 1"/>
    <property type="match status" value="1"/>
</dbReference>
<dbReference type="WBParaSite" id="SMUV_0000599101-mRNA-1">
    <property type="protein sequence ID" value="SMUV_0000599101-mRNA-1"/>
    <property type="gene ID" value="SMUV_0000599101"/>
</dbReference>
<dbReference type="Gene3D" id="3.40.50.720">
    <property type="entry name" value="NAD(P)-binding Rossmann-like Domain"/>
    <property type="match status" value="2"/>
</dbReference>
<feature type="domain" description="D-isomer specific 2-hydroxyacid dehydrogenase catalytic" evidence="8">
    <location>
        <begin position="7"/>
        <end position="314"/>
    </location>
</feature>
<sequence length="339" mass="37062">MHQIDSVLVADEIEQECLDILKNNGIKAVKRIKLSEEQLCTELVNYDAVIVRSATKITKKIIQTTAGKLKLIGRAGTGVDNIDVTAATEHGILVMNTPTGNSRSAAELTCTLILSLARRISEADRSMKGNKWNRKALMGEEVFGKTLAVIGLGRIGMGVAQRLQAFGMKTVGYDPFVSPEDAEKAGISWVPLNEIWSVADYITIHVPLTPKTKNLINSQSLKACKSGVKIINVARGGIVNEKDLLDALNDGHVAGAALDVYEQEPPTYRSIIEHPRVICTPHLGASTAEAQRRVAEEIAENIVALNTENKYLGVVIIREVIKLYCLIRFKSNNTNLRII</sequence>
<evidence type="ECO:0000256" key="2">
    <source>
        <dbReference type="ARBA" id="ARBA00011881"/>
    </source>
</evidence>
<feature type="domain" description="D-isomer specific 2-hydroxyacid dehydrogenase NAD-binding" evidence="9">
    <location>
        <begin position="111"/>
        <end position="284"/>
    </location>
</feature>
<evidence type="ECO:0000256" key="1">
    <source>
        <dbReference type="ARBA" id="ARBA00005854"/>
    </source>
</evidence>
<evidence type="ECO:0000313" key="10">
    <source>
        <dbReference type="Proteomes" id="UP000046393"/>
    </source>
</evidence>
<dbReference type="InterPro" id="IPR029752">
    <property type="entry name" value="D-isomer_DH_CS1"/>
</dbReference>
<dbReference type="PROSITE" id="PS00065">
    <property type="entry name" value="D_2_HYDROXYACID_DH_1"/>
    <property type="match status" value="1"/>
</dbReference>